<accession>A0A194XT15</accession>
<dbReference type="AlphaFoldDB" id="A0A194XT15"/>
<evidence type="ECO:0000256" key="1">
    <source>
        <dbReference type="SAM" id="SignalP"/>
    </source>
</evidence>
<dbReference type="KEGG" id="psco:LY89DRAFT_755348"/>
<dbReference type="RefSeq" id="XP_018077800.1">
    <property type="nucleotide sequence ID" value="XM_018221348.1"/>
</dbReference>
<keyword evidence="1" id="KW-0732">Signal</keyword>
<dbReference type="OrthoDB" id="3486108at2759"/>
<proteinExistence type="predicted"/>
<evidence type="ECO:0000313" key="3">
    <source>
        <dbReference type="Proteomes" id="UP000070700"/>
    </source>
</evidence>
<dbReference type="InParanoid" id="A0A194XT15"/>
<name>A0A194XT15_MOLSC</name>
<dbReference type="GeneID" id="28831074"/>
<dbReference type="EMBL" id="KQ947405">
    <property type="protein sequence ID" value="KUJ23445.1"/>
    <property type="molecule type" value="Genomic_DNA"/>
</dbReference>
<evidence type="ECO:0000313" key="2">
    <source>
        <dbReference type="EMBL" id="KUJ23445.1"/>
    </source>
</evidence>
<reference evidence="2 3" key="1">
    <citation type="submission" date="2015-10" db="EMBL/GenBank/DDBJ databases">
        <title>Full genome of DAOMC 229536 Phialocephala scopiformis, a fungal endophyte of spruce producing the potent anti-insectan compound rugulosin.</title>
        <authorList>
            <consortium name="DOE Joint Genome Institute"/>
            <person name="Walker A.K."/>
            <person name="Frasz S.L."/>
            <person name="Seifert K.A."/>
            <person name="Miller J.D."/>
            <person name="Mondo S.J."/>
            <person name="Labutti K."/>
            <person name="Lipzen A."/>
            <person name="Dockter R."/>
            <person name="Kennedy M."/>
            <person name="Grigoriev I.V."/>
            <person name="Spatafora J.W."/>
        </authorList>
    </citation>
    <scope>NUCLEOTIDE SEQUENCE [LARGE SCALE GENOMIC DNA]</scope>
    <source>
        <strain evidence="2 3">CBS 120377</strain>
    </source>
</reference>
<protein>
    <submittedName>
        <fullName evidence="2">Uncharacterized protein</fullName>
    </submittedName>
</protein>
<sequence>MTLFSVWATWVVLLSLALVMAAPSSVFASGHALFGNFQLGASRGTCTNGPAQAPALFYTPKTENNVAQPLDVVSLSSPIAEIAATALNPQSCMYCRGKRYDYTAYFHNTNIFSEPPHELLKLVEESYLQKNRLQSLLINYALREIPQDSMEQARKGMEAWETEVNNLTMTIGSNEALEQLRSWSSDMMRQLWQHVLGVQKMKMPPGRTKELTSQFRKLWEVVWIRCVSMKCSILQEETATN</sequence>
<dbReference type="Proteomes" id="UP000070700">
    <property type="component" value="Unassembled WGS sequence"/>
</dbReference>
<organism evidence="2 3">
    <name type="scientific">Mollisia scopiformis</name>
    <name type="common">Conifer needle endophyte fungus</name>
    <name type="synonym">Phialocephala scopiformis</name>
    <dbReference type="NCBI Taxonomy" id="149040"/>
    <lineage>
        <taxon>Eukaryota</taxon>
        <taxon>Fungi</taxon>
        <taxon>Dikarya</taxon>
        <taxon>Ascomycota</taxon>
        <taxon>Pezizomycotina</taxon>
        <taxon>Leotiomycetes</taxon>
        <taxon>Helotiales</taxon>
        <taxon>Mollisiaceae</taxon>
        <taxon>Mollisia</taxon>
    </lineage>
</organism>
<feature type="signal peptide" evidence="1">
    <location>
        <begin position="1"/>
        <end position="21"/>
    </location>
</feature>
<gene>
    <name evidence="2" type="ORF">LY89DRAFT_755348</name>
</gene>
<feature type="chain" id="PRO_5008268566" evidence="1">
    <location>
        <begin position="22"/>
        <end position="241"/>
    </location>
</feature>
<keyword evidence="3" id="KW-1185">Reference proteome</keyword>